<gene>
    <name evidence="1" type="ORF">OBBRIDRAFT_793560</name>
</gene>
<accession>A0A8E2B0W3</accession>
<organism evidence="1 2">
    <name type="scientific">Obba rivulosa</name>
    <dbReference type="NCBI Taxonomy" id="1052685"/>
    <lineage>
        <taxon>Eukaryota</taxon>
        <taxon>Fungi</taxon>
        <taxon>Dikarya</taxon>
        <taxon>Basidiomycota</taxon>
        <taxon>Agaricomycotina</taxon>
        <taxon>Agaricomycetes</taxon>
        <taxon>Polyporales</taxon>
        <taxon>Gelatoporiaceae</taxon>
        <taxon>Obba</taxon>
    </lineage>
</organism>
<reference evidence="1 2" key="1">
    <citation type="submission" date="2016-07" db="EMBL/GenBank/DDBJ databases">
        <title>Draft genome of the white-rot fungus Obba rivulosa 3A-2.</title>
        <authorList>
            <consortium name="DOE Joint Genome Institute"/>
            <person name="Miettinen O."/>
            <person name="Riley R."/>
            <person name="Acob R."/>
            <person name="Barry K."/>
            <person name="Cullen D."/>
            <person name="De Vries R."/>
            <person name="Hainaut M."/>
            <person name="Hatakka A."/>
            <person name="Henrissat B."/>
            <person name="Hilden K."/>
            <person name="Kuo R."/>
            <person name="Labutti K."/>
            <person name="Lipzen A."/>
            <person name="Makela M.R."/>
            <person name="Sandor L."/>
            <person name="Spatafora J.W."/>
            <person name="Grigoriev I.V."/>
            <person name="Hibbett D.S."/>
        </authorList>
    </citation>
    <scope>NUCLEOTIDE SEQUENCE [LARGE SCALE GENOMIC DNA]</scope>
    <source>
        <strain evidence="1 2">3A-2</strain>
    </source>
</reference>
<name>A0A8E2B0W3_9APHY</name>
<keyword evidence="2" id="KW-1185">Reference proteome</keyword>
<evidence type="ECO:0000313" key="2">
    <source>
        <dbReference type="Proteomes" id="UP000250043"/>
    </source>
</evidence>
<evidence type="ECO:0000313" key="1">
    <source>
        <dbReference type="EMBL" id="OCH90172.1"/>
    </source>
</evidence>
<dbReference type="AlphaFoldDB" id="A0A8E2B0W3"/>
<proteinExistence type="predicted"/>
<protein>
    <submittedName>
        <fullName evidence="1">Uncharacterized protein</fullName>
    </submittedName>
</protein>
<dbReference type="Proteomes" id="UP000250043">
    <property type="component" value="Unassembled WGS sequence"/>
</dbReference>
<sequence>MSKGEPDSGHAVASDDTARQLLDIIKRKDGTNTGFKCNTQSSLPPITSQHALDIAASLQPLVQRYVLLLP</sequence>
<dbReference type="EMBL" id="KV722410">
    <property type="protein sequence ID" value="OCH90172.1"/>
    <property type="molecule type" value="Genomic_DNA"/>
</dbReference>